<gene>
    <name evidence="7" type="primary">thiN</name>
    <name evidence="8" type="ORF">CLCOS_25700</name>
    <name evidence="7" type="ORF">WX73_02900</name>
</gene>
<keyword evidence="2" id="KW-0547">Nucleotide-binding</keyword>
<dbReference type="EMBL" id="LITQ01000003">
    <property type="protein sequence ID" value="OAA94354.1"/>
    <property type="molecule type" value="Genomic_DNA"/>
</dbReference>
<evidence type="ECO:0000313" key="7">
    <source>
        <dbReference type="EMBL" id="OAA94354.1"/>
    </source>
</evidence>
<dbReference type="RefSeq" id="WP_023163106.1">
    <property type="nucleotide sequence ID" value="NZ_LITQ01000003.1"/>
</dbReference>
<evidence type="ECO:0000256" key="1">
    <source>
        <dbReference type="ARBA" id="ARBA00022679"/>
    </source>
</evidence>
<dbReference type="SUPFAM" id="SSF63999">
    <property type="entry name" value="Thiamin pyrophosphokinase, catalytic domain"/>
    <property type="match status" value="1"/>
</dbReference>
<dbReference type="InterPro" id="IPR053149">
    <property type="entry name" value="TPK"/>
</dbReference>
<keyword evidence="3 7" id="KW-0418">Kinase</keyword>
<organism evidence="7 9">
    <name type="scientific">Clostridium coskatii</name>
    <dbReference type="NCBI Taxonomy" id="1705578"/>
    <lineage>
        <taxon>Bacteria</taxon>
        <taxon>Bacillati</taxon>
        <taxon>Bacillota</taxon>
        <taxon>Clostridia</taxon>
        <taxon>Eubacteriales</taxon>
        <taxon>Clostridiaceae</taxon>
        <taxon>Clostridium</taxon>
    </lineage>
</organism>
<keyword evidence="4" id="KW-0067">ATP-binding</keyword>
<protein>
    <recommendedName>
        <fullName evidence="5">Thiamine diphosphokinase</fullName>
        <ecNumber evidence="5">2.7.6.2</ecNumber>
    </recommendedName>
</protein>
<dbReference type="CDD" id="cd07995">
    <property type="entry name" value="TPK"/>
    <property type="match status" value="1"/>
</dbReference>
<dbReference type="Pfam" id="PF04265">
    <property type="entry name" value="TPK_B1_binding"/>
    <property type="match status" value="1"/>
</dbReference>
<evidence type="ECO:0000256" key="2">
    <source>
        <dbReference type="ARBA" id="ARBA00022741"/>
    </source>
</evidence>
<dbReference type="EC" id="2.7.6.2" evidence="5"/>
<evidence type="ECO:0000313" key="9">
    <source>
        <dbReference type="Proteomes" id="UP000077384"/>
    </source>
</evidence>
<dbReference type="GO" id="GO:0009229">
    <property type="term" value="P:thiamine diphosphate biosynthetic process"/>
    <property type="evidence" value="ECO:0007669"/>
    <property type="project" value="InterPro"/>
</dbReference>
<dbReference type="PATRIC" id="fig|1705578.3.peg.2555"/>
<evidence type="ECO:0000313" key="8">
    <source>
        <dbReference type="EMBL" id="OBR93098.1"/>
    </source>
</evidence>
<dbReference type="GO" id="GO:0004788">
    <property type="term" value="F:thiamine diphosphokinase activity"/>
    <property type="evidence" value="ECO:0007669"/>
    <property type="project" value="UniProtKB-UniRule"/>
</dbReference>
<dbReference type="AlphaFoldDB" id="A0A166TYM6"/>
<dbReference type="GO" id="GO:0030975">
    <property type="term" value="F:thiamine binding"/>
    <property type="evidence" value="ECO:0007669"/>
    <property type="project" value="InterPro"/>
</dbReference>
<dbReference type="GO" id="GO:0016301">
    <property type="term" value="F:kinase activity"/>
    <property type="evidence" value="ECO:0007669"/>
    <property type="project" value="UniProtKB-KW"/>
</dbReference>
<proteinExistence type="predicted"/>
<dbReference type="Gene3D" id="3.40.50.10240">
    <property type="entry name" value="Thiamin pyrophosphokinase, catalytic domain"/>
    <property type="match status" value="1"/>
</dbReference>
<dbReference type="Pfam" id="PF04263">
    <property type="entry name" value="TPK_catalytic"/>
    <property type="match status" value="1"/>
</dbReference>
<feature type="domain" description="Thiamin pyrophosphokinase thiamin-binding" evidence="6">
    <location>
        <begin position="142"/>
        <end position="205"/>
    </location>
</feature>
<dbReference type="InterPro" id="IPR007373">
    <property type="entry name" value="Thiamin_PyroPKinase_B1-bd"/>
</dbReference>
<reference evidence="7 9" key="1">
    <citation type="journal article" date="2015" name="Biotechnol. Bioeng.">
        <title>Genome sequence and phenotypic characterization of Caulobacter segnis.</title>
        <authorList>
            <person name="Patel S."/>
            <person name="Fletcher B."/>
            <person name="Scott D.C."/>
            <person name="Ely B."/>
        </authorList>
    </citation>
    <scope>NUCLEOTIDE SEQUENCE [LARGE SCALE GENOMIC DNA]</scope>
    <source>
        <strain evidence="7 9">PS02</strain>
    </source>
</reference>
<dbReference type="GO" id="GO:0006772">
    <property type="term" value="P:thiamine metabolic process"/>
    <property type="evidence" value="ECO:0007669"/>
    <property type="project" value="UniProtKB-UniRule"/>
</dbReference>
<keyword evidence="10" id="KW-1185">Reference proteome</keyword>
<keyword evidence="1 7" id="KW-0808">Transferase</keyword>
<evidence type="ECO:0000256" key="4">
    <source>
        <dbReference type="ARBA" id="ARBA00022840"/>
    </source>
</evidence>
<dbReference type="SMART" id="SM00983">
    <property type="entry name" value="TPK_B1_binding"/>
    <property type="match status" value="1"/>
</dbReference>
<dbReference type="PANTHER" id="PTHR41299">
    <property type="entry name" value="THIAMINE PYROPHOSPHOKINASE"/>
    <property type="match status" value="1"/>
</dbReference>
<dbReference type="SUPFAM" id="SSF63862">
    <property type="entry name" value="Thiamin pyrophosphokinase, substrate-binding domain"/>
    <property type="match status" value="1"/>
</dbReference>
<evidence type="ECO:0000259" key="6">
    <source>
        <dbReference type="SMART" id="SM00983"/>
    </source>
</evidence>
<comment type="caution">
    <text evidence="7">The sequence shown here is derived from an EMBL/GenBank/DDBJ whole genome shotgun (WGS) entry which is preliminary data.</text>
</comment>
<reference evidence="8 10" key="2">
    <citation type="journal article" date="2016" name="Front. Microbiol.">
        <title>Industrial Acetogenic Biocatalysts: A Comparative Metabolic and Genomic Analysis.</title>
        <authorList>
            <person name="Bengelsdorf F."/>
            <person name="Poehlein A."/>
            <person name="Sonja S."/>
            <person name="Erz C."/>
            <person name="Hummel T."/>
            <person name="Hoffmeister S."/>
            <person name="Daniel R."/>
            <person name="Durre P."/>
        </authorList>
    </citation>
    <scope>NUCLEOTIDE SEQUENCE [LARGE SCALE GENOMIC DNA]</scope>
    <source>
        <strain evidence="8 10">PTA-10522</strain>
    </source>
</reference>
<dbReference type="GO" id="GO:0005524">
    <property type="term" value="F:ATP binding"/>
    <property type="evidence" value="ECO:0007669"/>
    <property type="project" value="UniProtKB-KW"/>
</dbReference>
<dbReference type="EMBL" id="LROR01000054">
    <property type="protein sequence ID" value="OBR93098.1"/>
    <property type="molecule type" value="Genomic_DNA"/>
</dbReference>
<dbReference type="NCBIfam" id="TIGR01378">
    <property type="entry name" value="thi_PPkinase"/>
    <property type="match status" value="1"/>
</dbReference>
<dbReference type="Proteomes" id="UP000093694">
    <property type="component" value="Unassembled WGS sequence"/>
</dbReference>
<dbReference type="PANTHER" id="PTHR41299:SF1">
    <property type="entry name" value="THIAMINE PYROPHOSPHOKINASE"/>
    <property type="match status" value="1"/>
</dbReference>
<dbReference type="Proteomes" id="UP000077384">
    <property type="component" value="Unassembled WGS sequence"/>
</dbReference>
<evidence type="ECO:0000256" key="3">
    <source>
        <dbReference type="ARBA" id="ARBA00022777"/>
    </source>
</evidence>
<dbReference type="InterPro" id="IPR007371">
    <property type="entry name" value="TPK_catalytic"/>
</dbReference>
<name>A0A166TYM6_9CLOT</name>
<dbReference type="InterPro" id="IPR036371">
    <property type="entry name" value="TPK_B1-bd_sf"/>
</dbReference>
<dbReference type="InterPro" id="IPR006282">
    <property type="entry name" value="Thi_PPkinase"/>
</dbReference>
<sequence length="211" mass="23508">MKAIIVSGGSAPSRKLIEEEIDEDSILICADGGANCLYEYKIIPDYLIGDFDSIDKNVLTFFKSKKCSIDTYPRAKDFTDTEIAVEKSLELKVDQIVMLACTGSRIDHVLANLGMLLKCNRSGVKAYIKDEHNIIELLCKTTTIKGYPGETFSLHAYCNVVKNLNIIGARYKLSNYDLALGDARTVSNEFIEEEARIVFDSGMLLCMHSKD</sequence>
<evidence type="ECO:0000256" key="5">
    <source>
        <dbReference type="NCBIfam" id="TIGR01378"/>
    </source>
</evidence>
<dbReference type="InterPro" id="IPR036759">
    <property type="entry name" value="TPK_catalytic_sf"/>
</dbReference>
<accession>A0A166TYM6</accession>
<evidence type="ECO:0000313" key="10">
    <source>
        <dbReference type="Proteomes" id="UP000093694"/>
    </source>
</evidence>